<reference evidence="1" key="1">
    <citation type="submission" date="2022-04" db="EMBL/GenBank/DDBJ databases">
        <title>Genome of the entomopathogenic fungus Entomophthora muscae.</title>
        <authorList>
            <person name="Elya C."/>
            <person name="Lovett B.R."/>
            <person name="Lee E."/>
            <person name="Macias A.M."/>
            <person name="Hajek A.E."/>
            <person name="De Bivort B.L."/>
            <person name="Kasson M.T."/>
            <person name="De Fine Licht H.H."/>
            <person name="Stajich J.E."/>
        </authorList>
    </citation>
    <scope>NUCLEOTIDE SEQUENCE</scope>
    <source>
        <strain evidence="1">Berkeley</strain>
    </source>
</reference>
<dbReference type="Proteomes" id="UP001165960">
    <property type="component" value="Unassembled WGS sequence"/>
</dbReference>
<evidence type="ECO:0000313" key="2">
    <source>
        <dbReference type="Proteomes" id="UP001165960"/>
    </source>
</evidence>
<gene>
    <name evidence="1" type="ORF">DSO57_1016224</name>
</gene>
<evidence type="ECO:0000313" key="1">
    <source>
        <dbReference type="EMBL" id="KAJ9050247.1"/>
    </source>
</evidence>
<dbReference type="EMBL" id="QTSX02007165">
    <property type="protein sequence ID" value="KAJ9050247.1"/>
    <property type="molecule type" value="Genomic_DNA"/>
</dbReference>
<proteinExistence type="predicted"/>
<organism evidence="1 2">
    <name type="scientific">Entomophthora muscae</name>
    <dbReference type="NCBI Taxonomy" id="34485"/>
    <lineage>
        <taxon>Eukaryota</taxon>
        <taxon>Fungi</taxon>
        <taxon>Fungi incertae sedis</taxon>
        <taxon>Zoopagomycota</taxon>
        <taxon>Entomophthoromycotina</taxon>
        <taxon>Entomophthoromycetes</taxon>
        <taxon>Entomophthorales</taxon>
        <taxon>Entomophthoraceae</taxon>
        <taxon>Entomophthora</taxon>
    </lineage>
</organism>
<accession>A0ACC2RJM3</accession>
<sequence length="256" mass="28216">MPRTHYLISGIVYFCTDINILIASLCESATQYSHTSPYPPGSALVPLVTPARALDLELYCPHHLNLPPDSKYHEGDTSHSPLPDALPAHDFSKLGFGYITVLGLADQVVPRTGSWGSWVPAVSYLVGIAPIVCMAFQAWPASPVRVQPDTGMGRNTDCLTPKLLCRGTPFTEDLDRMVLWQGGILNYFCHWSWKLVVNWILYVTSDKLLLTMLTGKPQLRDSNPDTLRAASPQDQPPGCLQIFGLGPEQDLTLETL</sequence>
<protein>
    <submittedName>
        <fullName evidence="1">Uncharacterized protein</fullName>
    </submittedName>
</protein>
<name>A0ACC2RJM3_9FUNG</name>
<comment type="caution">
    <text evidence="1">The sequence shown here is derived from an EMBL/GenBank/DDBJ whole genome shotgun (WGS) entry which is preliminary data.</text>
</comment>
<keyword evidence="2" id="KW-1185">Reference proteome</keyword>